<name>A0ABQ2NG45_9FLAO</name>
<protein>
    <recommendedName>
        <fullName evidence="3">Peptidase family M23</fullName>
    </recommendedName>
</protein>
<sequence length="193" mass="22844">MQKKLIFIFLMIFLGFNLENAQTKNRIREEVVRDTIIINSHKWLSDARIFYSHIKYAPAYLVDYKDEKVFYITSKKDSIVSTPFEMKVLGLSDTPEMKSIILFDEKNSVSYTFYIINKYDSDFSQLNFSNFKVGEIAKEGTNIGILKNISKKDGELLYKYHPLMSYYDKVTNKKIDLYFYSHSENLIKQILDW</sequence>
<evidence type="ECO:0000313" key="1">
    <source>
        <dbReference type="EMBL" id="GGP01277.1"/>
    </source>
</evidence>
<proteinExistence type="predicted"/>
<evidence type="ECO:0008006" key="3">
    <source>
        <dbReference type="Google" id="ProtNLM"/>
    </source>
</evidence>
<accession>A0ABQ2NG45</accession>
<dbReference type="Proteomes" id="UP000620064">
    <property type="component" value="Unassembled WGS sequence"/>
</dbReference>
<organism evidence="1 2">
    <name type="scientific">Cloacibacterium rupense</name>
    <dbReference type="NCBI Taxonomy" id="517423"/>
    <lineage>
        <taxon>Bacteria</taxon>
        <taxon>Pseudomonadati</taxon>
        <taxon>Bacteroidota</taxon>
        <taxon>Flavobacteriia</taxon>
        <taxon>Flavobacteriales</taxon>
        <taxon>Weeksellaceae</taxon>
    </lineage>
</organism>
<dbReference type="RefSeq" id="WP_188616137.1">
    <property type="nucleotide sequence ID" value="NZ_BMLV01000001.1"/>
</dbReference>
<reference evidence="2" key="1">
    <citation type="journal article" date="2019" name="Int. J. Syst. Evol. Microbiol.">
        <title>The Global Catalogue of Microorganisms (GCM) 10K type strain sequencing project: providing services to taxonomists for standard genome sequencing and annotation.</title>
        <authorList>
            <consortium name="The Broad Institute Genomics Platform"/>
            <consortium name="The Broad Institute Genome Sequencing Center for Infectious Disease"/>
            <person name="Wu L."/>
            <person name="Ma J."/>
        </authorList>
    </citation>
    <scope>NUCLEOTIDE SEQUENCE [LARGE SCALE GENOMIC DNA]</scope>
    <source>
        <strain evidence="2">CGMCC 1.7656</strain>
    </source>
</reference>
<dbReference type="EMBL" id="BMLV01000001">
    <property type="protein sequence ID" value="GGP01277.1"/>
    <property type="molecule type" value="Genomic_DNA"/>
</dbReference>
<comment type="caution">
    <text evidence="1">The sequence shown here is derived from an EMBL/GenBank/DDBJ whole genome shotgun (WGS) entry which is preliminary data.</text>
</comment>
<gene>
    <name evidence="1" type="ORF">GCM10010992_01160</name>
</gene>
<evidence type="ECO:0000313" key="2">
    <source>
        <dbReference type="Proteomes" id="UP000620064"/>
    </source>
</evidence>
<keyword evidence="2" id="KW-1185">Reference proteome</keyword>